<evidence type="ECO:0000256" key="1">
    <source>
        <dbReference type="SAM" id="MobiDB-lite"/>
    </source>
</evidence>
<evidence type="ECO:0000256" key="2">
    <source>
        <dbReference type="SAM" id="SignalP"/>
    </source>
</evidence>
<feature type="region of interest" description="Disordered" evidence="1">
    <location>
        <begin position="52"/>
        <end position="83"/>
    </location>
</feature>
<evidence type="ECO:0000313" key="3">
    <source>
        <dbReference type="EMBL" id="PHT91310.1"/>
    </source>
</evidence>
<name>A0A1U8FRV2_CAPAN</name>
<dbReference type="PANTHER" id="PTHR37702">
    <property type="entry name" value="PROLINE-RICH FAMILY PROTEIN"/>
    <property type="match status" value="1"/>
</dbReference>
<dbReference type="OrthoDB" id="1306252at2759"/>
<sequence>MATKFCLFPPLIVLTILTFSSSGNAQVSAVLYASPPPPNGCPYSCLPPHTPTDCPPPPPSPQPTTPTPPSPPPSEPVDYPAPVGYYLPPDGYFLPPPVYVNGPPPPNPILPYLPFYYKNPPPPSDYSSAASHYATVKKMESKLFVLLTFLLFWSQ</sequence>
<evidence type="ECO:0000313" key="4">
    <source>
        <dbReference type="Proteomes" id="UP000222542"/>
    </source>
</evidence>
<dbReference type="KEGG" id="cann:107858318"/>
<protein>
    <recommendedName>
        <fullName evidence="5">Extensin-like</fullName>
    </recommendedName>
</protein>
<keyword evidence="2" id="KW-0732">Signal</keyword>
<feature type="chain" id="PRO_5030035529" description="Extensin-like" evidence="2">
    <location>
        <begin position="26"/>
        <end position="155"/>
    </location>
</feature>
<feature type="signal peptide" evidence="2">
    <location>
        <begin position="1"/>
        <end position="25"/>
    </location>
</feature>
<dbReference type="SMR" id="A0A1U8FRV2"/>
<keyword evidence="4" id="KW-1185">Reference proteome</keyword>
<accession>A0A1U8FRV2</accession>
<gene>
    <name evidence="3" type="ORF">T459_06423</name>
</gene>
<dbReference type="AlphaFoldDB" id="A0A1U8FRV2"/>
<feature type="compositionally biased region" description="Pro residues" evidence="1">
    <location>
        <begin position="52"/>
        <end position="75"/>
    </location>
</feature>
<dbReference type="EMBL" id="AYRZ02000002">
    <property type="protein sequence ID" value="PHT91310.1"/>
    <property type="molecule type" value="Genomic_DNA"/>
</dbReference>
<dbReference type="OMA" id="NGCPYSC"/>
<dbReference type="PANTHER" id="PTHR37702:SF5">
    <property type="entry name" value="EXTENSIN-LIKE"/>
    <property type="match status" value="1"/>
</dbReference>
<organism evidence="3 4">
    <name type="scientific">Capsicum annuum</name>
    <name type="common">Capsicum pepper</name>
    <dbReference type="NCBI Taxonomy" id="4072"/>
    <lineage>
        <taxon>Eukaryota</taxon>
        <taxon>Viridiplantae</taxon>
        <taxon>Streptophyta</taxon>
        <taxon>Embryophyta</taxon>
        <taxon>Tracheophyta</taxon>
        <taxon>Spermatophyta</taxon>
        <taxon>Magnoliopsida</taxon>
        <taxon>eudicotyledons</taxon>
        <taxon>Gunneridae</taxon>
        <taxon>Pentapetalae</taxon>
        <taxon>asterids</taxon>
        <taxon>lamiids</taxon>
        <taxon>Solanales</taxon>
        <taxon>Solanaceae</taxon>
        <taxon>Solanoideae</taxon>
        <taxon>Capsiceae</taxon>
        <taxon>Capsicum</taxon>
    </lineage>
</organism>
<evidence type="ECO:0008006" key="5">
    <source>
        <dbReference type="Google" id="ProtNLM"/>
    </source>
</evidence>
<proteinExistence type="predicted"/>
<reference evidence="3 4" key="2">
    <citation type="journal article" date="2017" name="Genome Biol.">
        <title>New reference genome sequences of hot pepper reveal the massive evolution of plant disease-resistance genes by retroduplication.</title>
        <authorList>
            <person name="Kim S."/>
            <person name="Park J."/>
            <person name="Yeom S.I."/>
            <person name="Kim Y.M."/>
            <person name="Seo E."/>
            <person name="Kim K.T."/>
            <person name="Kim M.S."/>
            <person name="Lee J.M."/>
            <person name="Cheong K."/>
            <person name="Shin H.S."/>
            <person name="Kim S.B."/>
            <person name="Han K."/>
            <person name="Lee J."/>
            <person name="Park M."/>
            <person name="Lee H.A."/>
            <person name="Lee H.Y."/>
            <person name="Lee Y."/>
            <person name="Oh S."/>
            <person name="Lee J.H."/>
            <person name="Choi E."/>
            <person name="Choi E."/>
            <person name="Lee S.E."/>
            <person name="Jeon J."/>
            <person name="Kim H."/>
            <person name="Choi G."/>
            <person name="Song H."/>
            <person name="Lee J."/>
            <person name="Lee S.C."/>
            <person name="Kwon J.K."/>
            <person name="Lee H.Y."/>
            <person name="Koo N."/>
            <person name="Hong Y."/>
            <person name="Kim R.W."/>
            <person name="Kang W.H."/>
            <person name="Huh J.H."/>
            <person name="Kang B.C."/>
            <person name="Yang T.J."/>
            <person name="Lee Y.H."/>
            <person name="Bennetzen J.L."/>
            <person name="Choi D."/>
        </authorList>
    </citation>
    <scope>NUCLEOTIDE SEQUENCE [LARGE SCALE GENOMIC DNA]</scope>
    <source>
        <strain evidence="4">cv. CM334</strain>
    </source>
</reference>
<comment type="caution">
    <text evidence="3">The sequence shown here is derived from an EMBL/GenBank/DDBJ whole genome shotgun (WGS) entry which is preliminary data.</text>
</comment>
<reference evidence="3 4" key="1">
    <citation type="journal article" date="2014" name="Nat. Genet.">
        <title>Genome sequence of the hot pepper provides insights into the evolution of pungency in Capsicum species.</title>
        <authorList>
            <person name="Kim S."/>
            <person name="Park M."/>
            <person name="Yeom S.I."/>
            <person name="Kim Y.M."/>
            <person name="Lee J.M."/>
            <person name="Lee H.A."/>
            <person name="Seo E."/>
            <person name="Choi J."/>
            <person name="Cheong K."/>
            <person name="Kim K.T."/>
            <person name="Jung K."/>
            <person name="Lee G.W."/>
            <person name="Oh S.K."/>
            <person name="Bae C."/>
            <person name="Kim S.B."/>
            <person name="Lee H.Y."/>
            <person name="Kim S.Y."/>
            <person name="Kim M.S."/>
            <person name="Kang B.C."/>
            <person name="Jo Y.D."/>
            <person name="Yang H.B."/>
            <person name="Jeong H.J."/>
            <person name="Kang W.H."/>
            <person name="Kwon J.K."/>
            <person name="Shin C."/>
            <person name="Lim J.Y."/>
            <person name="Park J.H."/>
            <person name="Huh J.H."/>
            <person name="Kim J.S."/>
            <person name="Kim B.D."/>
            <person name="Cohen O."/>
            <person name="Paran I."/>
            <person name="Suh M.C."/>
            <person name="Lee S.B."/>
            <person name="Kim Y.K."/>
            <person name="Shin Y."/>
            <person name="Noh S.J."/>
            <person name="Park J."/>
            <person name="Seo Y.S."/>
            <person name="Kwon S.Y."/>
            <person name="Kim H.A."/>
            <person name="Park J.M."/>
            <person name="Kim H.J."/>
            <person name="Choi S.B."/>
            <person name="Bosland P.W."/>
            <person name="Reeves G."/>
            <person name="Jo S.H."/>
            <person name="Lee B.W."/>
            <person name="Cho H.T."/>
            <person name="Choi H.S."/>
            <person name="Lee M.S."/>
            <person name="Yu Y."/>
            <person name="Do Choi Y."/>
            <person name="Park B.S."/>
            <person name="van Deynze A."/>
            <person name="Ashrafi H."/>
            <person name="Hill T."/>
            <person name="Kim W.T."/>
            <person name="Pai H.S."/>
            <person name="Ahn H.K."/>
            <person name="Yeam I."/>
            <person name="Giovannoni J.J."/>
            <person name="Rose J.K."/>
            <person name="Sorensen I."/>
            <person name="Lee S.J."/>
            <person name="Kim R.W."/>
            <person name="Choi I.Y."/>
            <person name="Choi B.S."/>
            <person name="Lim J.S."/>
            <person name="Lee Y.H."/>
            <person name="Choi D."/>
        </authorList>
    </citation>
    <scope>NUCLEOTIDE SEQUENCE [LARGE SCALE GENOMIC DNA]</scope>
    <source>
        <strain evidence="4">cv. CM334</strain>
    </source>
</reference>
<dbReference type="Proteomes" id="UP000222542">
    <property type="component" value="Unassembled WGS sequence"/>
</dbReference>
<dbReference type="Gramene" id="PHT91310">
    <property type="protein sequence ID" value="PHT91310"/>
    <property type="gene ID" value="T459_06423"/>
</dbReference>